<protein>
    <submittedName>
        <fullName evidence="1">Uncharacterized protein</fullName>
    </submittedName>
</protein>
<dbReference type="OrthoDB" id="5846646at2759"/>
<accession>A0A3P7JAZ2</accession>
<dbReference type="AlphaFoldDB" id="A0A3P7JAZ2"/>
<name>A0A3P7JAZ2_STRVU</name>
<keyword evidence="2" id="KW-1185">Reference proteome</keyword>
<evidence type="ECO:0000313" key="1">
    <source>
        <dbReference type="EMBL" id="VDM82700.1"/>
    </source>
</evidence>
<evidence type="ECO:0000313" key="2">
    <source>
        <dbReference type="Proteomes" id="UP000270094"/>
    </source>
</evidence>
<organism evidence="1 2">
    <name type="scientific">Strongylus vulgaris</name>
    <name type="common">Blood worm</name>
    <dbReference type="NCBI Taxonomy" id="40348"/>
    <lineage>
        <taxon>Eukaryota</taxon>
        <taxon>Metazoa</taxon>
        <taxon>Ecdysozoa</taxon>
        <taxon>Nematoda</taxon>
        <taxon>Chromadorea</taxon>
        <taxon>Rhabditida</taxon>
        <taxon>Rhabditina</taxon>
        <taxon>Rhabditomorpha</taxon>
        <taxon>Strongyloidea</taxon>
        <taxon>Strongylidae</taxon>
        <taxon>Strongylus</taxon>
    </lineage>
</organism>
<dbReference type="EMBL" id="UYYB01118904">
    <property type="protein sequence ID" value="VDM82700.1"/>
    <property type="molecule type" value="Genomic_DNA"/>
</dbReference>
<sequence length="139" mass="16063">MEKHFGDTEIKTNDLMRMFDAFARLYRASFITVLKLRGDAPLVSGRTRGVIVEYRWFPWLLSYCCLNRETTSGTSTRFNFVPTAMPKPLRASCTGYEAANAYINDVAQKYTARMRRMISFALLAANTKPFQTLHYAYIY</sequence>
<dbReference type="Proteomes" id="UP000270094">
    <property type="component" value="Unassembled WGS sequence"/>
</dbReference>
<reference evidence="1 2" key="1">
    <citation type="submission" date="2018-11" db="EMBL/GenBank/DDBJ databases">
        <authorList>
            <consortium name="Pathogen Informatics"/>
        </authorList>
    </citation>
    <scope>NUCLEOTIDE SEQUENCE [LARGE SCALE GENOMIC DNA]</scope>
</reference>
<gene>
    <name evidence="1" type="ORF">SVUK_LOCUS17698</name>
</gene>
<proteinExistence type="predicted"/>